<feature type="compositionally biased region" description="Acidic residues" evidence="1">
    <location>
        <begin position="54"/>
        <end position="65"/>
    </location>
</feature>
<comment type="caution">
    <text evidence="2">The sequence shown here is derived from an EMBL/GenBank/DDBJ whole genome shotgun (WGS) entry which is preliminary data.</text>
</comment>
<proteinExistence type="predicted"/>
<accession>A0AAD5IXX4</accession>
<evidence type="ECO:0000256" key="1">
    <source>
        <dbReference type="SAM" id="MobiDB-lite"/>
    </source>
</evidence>
<dbReference type="Proteomes" id="UP001064489">
    <property type="component" value="Chromosome 4"/>
</dbReference>
<gene>
    <name evidence="2" type="ORF">LWI28_000450</name>
</gene>
<sequence length="87" mass="9504">MINARLFPRLFALSDVDVVCDAQTRKAKSIAEASHRDSAEQEVSGIAPPLDYKDIDDEGSFEESLEGPIAQNPPKGQGRKCIESTLE</sequence>
<protein>
    <submittedName>
        <fullName evidence="2">Uncharacterized protein</fullName>
    </submittedName>
</protein>
<evidence type="ECO:0000313" key="2">
    <source>
        <dbReference type="EMBL" id="KAI9180032.1"/>
    </source>
</evidence>
<evidence type="ECO:0000313" key="3">
    <source>
        <dbReference type="Proteomes" id="UP001064489"/>
    </source>
</evidence>
<dbReference type="AlphaFoldDB" id="A0AAD5IXX4"/>
<reference evidence="2" key="2">
    <citation type="submission" date="2023-02" db="EMBL/GenBank/DDBJ databases">
        <authorList>
            <person name="Swenson N.G."/>
            <person name="Wegrzyn J.L."/>
            <person name="Mcevoy S.L."/>
        </authorList>
    </citation>
    <scope>NUCLEOTIDE SEQUENCE</scope>
    <source>
        <strain evidence="2">91603</strain>
        <tissue evidence="2">Leaf</tissue>
    </source>
</reference>
<organism evidence="2 3">
    <name type="scientific">Acer negundo</name>
    <name type="common">Box elder</name>
    <dbReference type="NCBI Taxonomy" id="4023"/>
    <lineage>
        <taxon>Eukaryota</taxon>
        <taxon>Viridiplantae</taxon>
        <taxon>Streptophyta</taxon>
        <taxon>Embryophyta</taxon>
        <taxon>Tracheophyta</taxon>
        <taxon>Spermatophyta</taxon>
        <taxon>Magnoliopsida</taxon>
        <taxon>eudicotyledons</taxon>
        <taxon>Gunneridae</taxon>
        <taxon>Pentapetalae</taxon>
        <taxon>rosids</taxon>
        <taxon>malvids</taxon>
        <taxon>Sapindales</taxon>
        <taxon>Sapindaceae</taxon>
        <taxon>Hippocastanoideae</taxon>
        <taxon>Acereae</taxon>
        <taxon>Acer</taxon>
    </lineage>
</organism>
<dbReference type="EMBL" id="JAJSOW010000101">
    <property type="protein sequence ID" value="KAI9180032.1"/>
    <property type="molecule type" value="Genomic_DNA"/>
</dbReference>
<reference evidence="2" key="1">
    <citation type="journal article" date="2022" name="Plant J.">
        <title>Strategies of tolerance reflected in two North American maple genomes.</title>
        <authorList>
            <person name="McEvoy S.L."/>
            <person name="Sezen U.U."/>
            <person name="Trouern-Trend A."/>
            <person name="McMahon S.M."/>
            <person name="Schaberg P.G."/>
            <person name="Yang J."/>
            <person name="Wegrzyn J.L."/>
            <person name="Swenson N.G."/>
        </authorList>
    </citation>
    <scope>NUCLEOTIDE SEQUENCE</scope>
    <source>
        <strain evidence="2">91603</strain>
    </source>
</reference>
<keyword evidence="3" id="KW-1185">Reference proteome</keyword>
<feature type="region of interest" description="Disordered" evidence="1">
    <location>
        <begin position="30"/>
        <end position="87"/>
    </location>
</feature>
<name>A0AAD5IXX4_ACENE</name>